<evidence type="ECO:0000313" key="13">
    <source>
        <dbReference type="Proteomes" id="UP000555552"/>
    </source>
</evidence>
<dbReference type="GO" id="GO:0008381">
    <property type="term" value="F:mechanosensitive monoatomic ion channel activity"/>
    <property type="evidence" value="ECO:0007669"/>
    <property type="project" value="UniProtKB-UniRule"/>
</dbReference>
<keyword evidence="6 10" id="KW-1133">Transmembrane helix</keyword>
<keyword evidence="7 10" id="KW-0406">Ion transport</keyword>
<dbReference type="EMBL" id="JABEMA010000508">
    <property type="protein sequence ID" value="NNH24778.1"/>
    <property type="molecule type" value="Genomic_DNA"/>
</dbReference>
<dbReference type="NCBIfam" id="TIGR00220">
    <property type="entry name" value="mscL"/>
    <property type="match status" value="1"/>
</dbReference>
<dbReference type="InterPro" id="IPR036019">
    <property type="entry name" value="MscL_channel"/>
</dbReference>
<keyword evidence="8 10" id="KW-0472">Membrane</keyword>
<evidence type="ECO:0000256" key="9">
    <source>
        <dbReference type="ARBA" id="ARBA00023303"/>
    </source>
</evidence>
<gene>
    <name evidence="10 12" type="primary">mscL</name>
    <name evidence="12" type="ORF">HLB09_17120</name>
</gene>
<evidence type="ECO:0000256" key="6">
    <source>
        <dbReference type="ARBA" id="ARBA00022989"/>
    </source>
</evidence>
<dbReference type="RefSeq" id="WP_171204482.1">
    <property type="nucleotide sequence ID" value="NZ_BAAANP010000016.1"/>
</dbReference>
<dbReference type="SUPFAM" id="SSF81330">
    <property type="entry name" value="Gated mechanosensitive channel"/>
    <property type="match status" value="1"/>
</dbReference>
<keyword evidence="3 10" id="KW-0813">Transport</keyword>
<evidence type="ECO:0000256" key="2">
    <source>
        <dbReference type="ARBA" id="ARBA00007254"/>
    </source>
</evidence>
<evidence type="ECO:0000256" key="8">
    <source>
        <dbReference type="ARBA" id="ARBA00023136"/>
    </source>
</evidence>
<feature type="region of interest" description="Disordered" evidence="11">
    <location>
        <begin position="136"/>
        <end position="164"/>
    </location>
</feature>
<evidence type="ECO:0000256" key="5">
    <source>
        <dbReference type="ARBA" id="ARBA00022692"/>
    </source>
</evidence>
<dbReference type="HAMAP" id="MF_00115">
    <property type="entry name" value="MscL"/>
    <property type="match status" value="1"/>
</dbReference>
<comment type="function">
    <text evidence="10">Channel that opens in response to stretch forces in the membrane lipid bilayer. May participate in the regulation of osmotic pressure changes within the cell.</text>
</comment>
<keyword evidence="13" id="KW-1185">Reference proteome</keyword>
<keyword evidence="4 10" id="KW-1003">Cell membrane</keyword>
<organism evidence="12 13">
    <name type="scientific">Pseudokineococcus marinus</name>
    <dbReference type="NCBI Taxonomy" id="351215"/>
    <lineage>
        <taxon>Bacteria</taxon>
        <taxon>Bacillati</taxon>
        <taxon>Actinomycetota</taxon>
        <taxon>Actinomycetes</taxon>
        <taxon>Kineosporiales</taxon>
        <taxon>Kineosporiaceae</taxon>
        <taxon>Pseudokineococcus</taxon>
    </lineage>
</organism>
<evidence type="ECO:0000256" key="10">
    <source>
        <dbReference type="HAMAP-Rule" id="MF_00115"/>
    </source>
</evidence>
<comment type="subunit">
    <text evidence="10">Homopentamer.</text>
</comment>
<evidence type="ECO:0000256" key="1">
    <source>
        <dbReference type="ARBA" id="ARBA00004651"/>
    </source>
</evidence>
<keyword evidence="9 10" id="KW-0407">Ion channel</keyword>
<accession>A0A849C5A8</accession>
<dbReference type="InterPro" id="IPR037673">
    <property type="entry name" value="MSC/AndL"/>
</dbReference>
<protein>
    <recommendedName>
        <fullName evidence="10">Large-conductance mechanosensitive channel</fullName>
    </recommendedName>
</protein>
<feature type="transmembrane region" description="Helical" evidence="10">
    <location>
        <begin position="12"/>
        <end position="34"/>
    </location>
</feature>
<dbReference type="Gene3D" id="1.10.1200.120">
    <property type="entry name" value="Large-conductance mechanosensitive channel, MscL, domain 1"/>
    <property type="match status" value="1"/>
</dbReference>
<evidence type="ECO:0000256" key="7">
    <source>
        <dbReference type="ARBA" id="ARBA00023065"/>
    </source>
</evidence>
<evidence type="ECO:0000313" key="12">
    <source>
        <dbReference type="EMBL" id="NNH24778.1"/>
    </source>
</evidence>
<name>A0A849C5A8_9ACTN</name>
<feature type="compositionally biased region" description="Gly residues" evidence="11">
    <location>
        <begin position="138"/>
        <end position="157"/>
    </location>
</feature>
<dbReference type="PANTHER" id="PTHR30266:SF2">
    <property type="entry name" value="LARGE-CONDUCTANCE MECHANOSENSITIVE CHANNEL"/>
    <property type="match status" value="1"/>
</dbReference>
<dbReference type="InterPro" id="IPR001185">
    <property type="entry name" value="MS_channel"/>
</dbReference>
<keyword evidence="5 10" id="KW-0812">Transmembrane</keyword>
<comment type="subcellular location">
    <subcellularLocation>
        <location evidence="1 10">Cell membrane</location>
        <topology evidence="1 10">Multi-pass membrane protein</topology>
    </subcellularLocation>
</comment>
<dbReference type="PROSITE" id="PS01327">
    <property type="entry name" value="MSCL"/>
    <property type="match status" value="1"/>
</dbReference>
<comment type="caution">
    <text evidence="12">The sequence shown here is derived from an EMBL/GenBank/DDBJ whole genome shotgun (WGS) entry which is preliminary data.</text>
</comment>
<dbReference type="AlphaFoldDB" id="A0A849C5A8"/>
<evidence type="ECO:0000256" key="3">
    <source>
        <dbReference type="ARBA" id="ARBA00022448"/>
    </source>
</evidence>
<reference evidence="12 13" key="1">
    <citation type="submission" date="2020-05" db="EMBL/GenBank/DDBJ databases">
        <title>MicrobeNet Type strains.</title>
        <authorList>
            <person name="Nicholson A.C."/>
        </authorList>
    </citation>
    <scope>NUCLEOTIDE SEQUENCE [LARGE SCALE GENOMIC DNA]</scope>
    <source>
        <strain evidence="12 13">JCM 14547</strain>
    </source>
</reference>
<evidence type="ECO:0000256" key="4">
    <source>
        <dbReference type="ARBA" id="ARBA00022475"/>
    </source>
</evidence>
<dbReference type="GO" id="GO:0005886">
    <property type="term" value="C:plasma membrane"/>
    <property type="evidence" value="ECO:0007669"/>
    <property type="project" value="UniProtKB-SubCell"/>
</dbReference>
<sequence>MLSGFKDFILRGNVIDLAIAVVIGAAFTAIVTAISTDVFGNLIAAIFDAQEIGQLGVDIPSRTGDGATKIVFGTTIAAALNFLIVAAVLYFLVVVPMNRLLALRKQGAEPDVAAPSEDILLLQEIRDLLAAQRAAGAAGPGGAGGDTDAAGGAGPAGQRGPDLP</sequence>
<dbReference type="Pfam" id="PF01741">
    <property type="entry name" value="MscL"/>
    <property type="match status" value="1"/>
</dbReference>
<dbReference type="Proteomes" id="UP000555552">
    <property type="component" value="Unassembled WGS sequence"/>
</dbReference>
<evidence type="ECO:0000256" key="11">
    <source>
        <dbReference type="SAM" id="MobiDB-lite"/>
    </source>
</evidence>
<dbReference type="PANTHER" id="PTHR30266">
    <property type="entry name" value="MECHANOSENSITIVE CHANNEL MSCL"/>
    <property type="match status" value="1"/>
</dbReference>
<feature type="transmembrane region" description="Helical" evidence="10">
    <location>
        <begin position="70"/>
        <end position="95"/>
    </location>
</feature>
<proteinExistence type="inferred from homology"/>
<dbReference type="InterPro" id="IPR019823">
    <property type="entry name" value="Mechanosensitive_channel_CS"/>
</dbReference>
<comment type="similarity">
    <text evidence="2 10">Belongs to the MscL family.</text>
</comment>
<dbReference type="PRINTS" id="PR01264">
    <property type="entry name" value="MECHCHANNEL"/>
</dbReference>